<reference evidence="4 5" key="1">
    <citation type="submission" date="2017-09" db="EMBL/GenBank/DDBJ databases">
        <title>Comparative genomics of rhizobia isolated from Phaseolus vulgaris in China.</title>
        <authorList>
            <person name="Tong W."/>
        </authorList>
    </citation>
    <scope>NUCLEOTIDE SEQUENCE [LARGE SCALE GENOMIC DNA]</scope>
    <source>
        <strain evidence="4 5">L101</strain>
    </source>
</reference>
<evidence type="ECO:0000256" key="2">
    <source>
        <dbReference type="SAM" id="Phobius"/>
    </source>
</evidence>
<name>A0A2A5KM94_9HYPH</name>
<keyword evidence="2" id="KW-0812">Transmembrane</keyword>
<feature type="compositionally biased region" description="Basic and acidic residues" evidence="1">
    <location>
        <begin position="80"/>
        <end position="89"/>
    </location>
</feature>
<gene>
    <name evidence="4" type="ORF">CPT34_25900</name>
</gene>
<keyword evidence="2" id="KW-0472">Membrane</keyword>
<keyword evidence="5" id="KW-1185">Reference proteome</keyword>
<organism evidence="4 5">
    <name type="scientific">Rhizobium sophoriradicis</name>
    <dbReference type="NCBI Taxonomy" id="1535245"/>
    <lineage>
        <taxon>Bacteria</taxon>
        <taxon>Pseudomonadati</taxon>
        <taxon>Pseudomonadota</taxon>
        <taxon>Alphaproteobacteria</taxon>
        <taxon>Hyphomicrobiales</taxon>
        <taxon>Rhizobiaceae</taxon>
        <taxon>Rhizobium/Agrobacterium group</taxon>
        <taxon>Rhizobium</taxon>
    </lineage>
</organism>
<sequence length="104" mass="11603">MPFGIFFRILVLVMCTSAVSAYAASLSILKAVVVTLAASLLLQVTYFASLLFLCWWSGRAHSDHQRSTHSPPGQAAIQPQEHKQAETEHSNVLQLHPRRDHRLP</sequence>
<feature type="chain" id="PRO_5013128366" evidence="3">
    <location>
        <begin position="24"/>
        <end position="104"/>
    </location>
</feature>
<feature type="signal peptide" evidence="3">
    <location>
        <begin position="1"/>
        <end position="23"/>
    </location>
</feature>
<evidence type="ECO:0000313" key="5">
    <source>
        <dbReference type="Proteomes" id="UP000218807"/>
    </source>
</evidence>
<evidence type="ECO:0000313" key="4">
    <source>
        <dbReference type="EMBL" id="PCK78164.1"/>
    </source>
</evidence>
<feature type="region of interest" description="Disordered" evidence="1">
    <location>
        <begin position="62"/>
        <end position="104"/>
    </location>
</feature>
<proteinExistence type="predicted"/>
<dbReference type="Proteomes" id="UP000218807">
    <property type="component" value="Unassembled WGS sequence"/>
</dbReference>
<accession>A0A2A5KM94</accession>
<keyword evidence="3" id="KW-0732">Signal</keyword>
<evidence type="ECO:0000256" key="3">
    <source>
        <dbReference type="SAM" id="SignalP"/>
    </source>
</evidence>
<protein>
    <submittedName>
        <fullName evidence="4">Polysaccharide repressor protein</fullName>
    </submittedName>
</protein>
<dbReference type="AlphaFoldDB" id="A0A2A5KM94"/>
<dbReference type="EMBL" id="NXDM01000030">
    <property type="protein sequence ID" value="PCK78164.1"/>
    <property type="molecule type" value="Genomic_DNA"/>
</dbReference>
<keyword evidence="2" id="KW-1133">Transmembrane helix</keyword>
<feature type="transmembrane region" description="Helical" evidence="2">
    <location>
        <begin position="33"/>
        <end position="56"/>
    </location>
</feature>
<comment type="caution">
    <text evidence="4">The sequence shown here is derived from an EMBL/GenBank/DDBJ whole genome shotgun (WGS) entry which is preliminary data.</text>
</comment>
<evidence type="ECO:0000256" key="1">
    <source>
        <dbReference type="SAM" id="MobiDB-lite"/>
    </source>
</evidence>